<dbReference type="Pfam" id="PF01012">
    <property type="entry name" value="ETF"/>
    <property type="match status" value="1"/>
</dbReference>
<dbReference type="GO" id="GO:0009055">
    <property type="term" value="F:electron transfer activity"/>
    <property type="evidence" value="ECO:0007669"/>
    <property type="project" value="InterPro"/>
</dbReference>
<dbReference type="SMART" id="SM00893">
    <property type="entry name" value="ETF"/>
    <property type="match status" value="1"/>
</dbReference>
<proteinExistence type="inferred from homology"/>
<dbReference type="InterPro" id="IPR014730">
    <property type="entry name" value="ETF_a/b_N"/>
</dbReference>
<evidence type="ECO:0000256" key="1">
    <source>
        <dbReference type="ARBA" id="ARBA00007557"/>
    </source>
</evidence>
<accession>A0A381T9U0</accession>
<feature type="domain" description="Electron transfer flavoprotein alpha/beta-subunit N-terminal" evidence="4">
    <location>
        <begin position="23"/>
        <end position="213"/>
    </location>
</feature>
<name>A0A381T9U0_9ZZZZ</name>
<reference evidence="5" key="1">
    <citation type="submission" date="2018-05" db="EMBL/GenBank/DDBJ databases">
        <authorList>
            <person name="Lanie J.A."/>
            <person name="Ng W.-L."/>
            <person name="Kazmierczak K.M."/>
            <person name="Andrzejewski T.M."/>
            <person name="Davidsen T.M."/>
            <person name="Wayne K.J."/>
            <person name="Tettelin H."/>
            <person name="Glass J.I."/>
            <person name="Rusch D."/>
            <person name="Podicherti R."/>
            <person name="Tsui H.-C.T."/>
            <person name="Winkler M.E."/>
        </authorList>
    </citation>
    <scope>NUCLEOTIDE SEQUENCE</scope>
</reference>
<evidence type="ECO:0000256" key="2">
    <source>
        <dbReference type="ARBA" id="ARBA00022448"/>
    </source>
</evidence>
<dbReference type="AlphaFoldDB" id="A0A381T9U0"/>
<protein>
    <recommendedName>
        <fullName evidence="4">Electron transfer flavoprotein alpha/beta-subunit N-terminal domain-containing protein</fullName>
    </recommendedName>
</protein>
<gene>
    <name evidence="5" type="ORF">METZ01_LOCUS65192</name>
</gene>
<dbReference type="PANTHER" id="PTHR21294">
    <property type="entry name" value="ELECTRON TRANSFER FLAVOPROTEIN BETA-SUBUNIT"/>
    <property type="match status" value="1"/>
</dbReference>
<dbReference type="InterPro" id="IPR014729">
    <property type="entry name" value="Rossmann-like_a/b/a_fold"/>
</dbReference>
<comment type="similarity">
    <text evidence="1">Belongs to the ETF beta-subunit/FixA family.</text>
</comment>
<dbReference type="PANTHER" id="PTHR21294:SF8">
    <property type="entry name" value="ELECTRON TRANSFER FLAVOPROTEIN SUBUNIT BETA"/>
    <property type="match status" value="1"/>
</dbReference>
<dbReference type="Gene3D" id="3.40.50.620">
    <property type="entry name" value="HUPs"/>
    <property type="match status" value="1"/>
</dbReference>
<keyword evidence="2" id="KW-0813">Transport</keyword>
<dbReference type="SUPFAM" id="SSF52402">
    <property type="entry name" value="Adenine nucleotide alpha hydrolases-like"/>
    <property type="match status" value="1"/>
</dbReference>
<keyword evidence="3" id="KW-0249">Electron transport</keyword>
<dbReference type="EMBL" id="UINC01004171">
    <property type="protein sequence ID" value="SVA12338.1"/>
    <property type="molecule type" value="Genomic_DNA"/>
</dbReference>
<organism evidence="5">
    <name type="scientific">marine metagenome</name>
    <dbReference type="NCBI Taxonomy" id="408172"/>
    <lineage>
        <taxon>unclassified sequences</taxon>
        <taxon>metagenomes</taxon>
        <taxon>ecological metagenomes</taxon>
    </lineage>
</organism>
<dbReference type="InterPro" id="IPR012255">
    <property type="entry name" value="ETF_b"/>
</dbReference>
<evidence type="ECO:0000313" key="5">
    <source>
        <dbReference type="EMBL" id="SVA12338.1"/>
    </source>
</evidence>
<sequence>MKIAVMLKQVPDLVEDLEVDASGISLDTDDIKFKLNEFDDHALEEAILLKESGAADEVVVIAVDGDGVDKMLFTAIAKGADKAVKLTGGSPLDSHQLGKAFANALGSEGFDMVFTGVQSVDDRDGQLGPIVASYLDTPCVSVVSGVSVSGGTAVVHKEYSGGMMGEFEVDMPAVLGIQAAKQAPRYAPVSKIRQVQETASIEELSMGDLGSGSGSTIASMAPPAKGSGAEMLDDVEELIEVLKDKGVI</sequence>
<evidence type="ECO:0000259" key="4">
    <source>
        <dbReference type="SMART" id="SM00893"/>
    </source>
</evidence>
<evidence type="ECO:0000256" key="3">
    <source>
        <dbReference type="ARBA" id="ARBA00022982"/>
    </source>
</evidence>
<dbReference type="PIRSF" id="PIRSF000090">
    <property type="entry name" value="Beta-ETF"/>
    <property type="match status" value="1"/>
</dbReference>